<dbReference type="SMART" id="SM00267">
    <property type="entry name" value="GGDEF"/>
    <property type="match status" value="1"/>
</dbReference>
<dbReference type="InterPro" id="IPR043128">
    <property type="entry name" value="Rev_trsase/Diguanyl_cyclase"/>
</dbReference>
<dbReference type="PANTHER" id="PTHR33121">
    <property type="entry name" value="CYCLIC DI-GMP PHOSPHODIESTERASE PDEF"/>
    <property type="match status" value="1"/>
</dbReference>
<dbReference type="AlphaFoldDB" id="A0AAN2BKT3"/>
<dbReference type="Proteomes" id="UP001320119">
    <property type="component" value="Chromosome"/>
</dbReference>
<evidence type="ECO:0000259" key="2">
    <source>
        <dbReference type="PROSITE" id="PS50883"/>
    </source>
</evidence>
<protein>
    <submittedName>
        <fullName evidence="4">Uncharacterized protein</fullName>
    </submittedName>
</protein>
<dbReference type="SMART" id="SM00052">
    <property type="entry name" value="EAL"/>
    <property type="match status" value="1"/>
</dbReference>
<dbReference type="Pfam" id="PF00563">
    <property type="entry name" value="EAL"/>
    <property type="match status" value="1"/>
</dbReference>
<dbReference type="KEGG" id="marq:MARGE09_P2513"/>
<dbReference type="FunFam" id="3.30.70.270:FF:000001">
    <property type="entry name" value="Diguanylate cyclase domain protein"/>
    <property type="match status" value="1"/>
</dbReference>
<dbReference type="CDD" id="cd01949">
    <property type="entry name" value="GGDEF"/>
    <property type="match status" value="1"/>
</dbReference>
<dbReference type="PROSITE" id="PS50887">
    <property type="entry name" value="GGDEF"/>
    <property type="match status" value="1"/>
</dbReference>
<dbReference type="CDD" id="cd01948">
    <property type="entry name" value="EAL"/>
    <property type="match status" value="1"/>
</dbReference>
<dbReference type="NCBIfam" id="TIGR00254">
    <property type="entry name" value="GGDEF"/>
    <property type="match status" value="1"/>
</dbReference>
<feature type="domain" description="EAL" evidence="2">
    <location>
        <begin position="338"/>
        <end position="593"/>
    </location>
</feature>
<dbReference type="InterPro" id="IPR000160">
    <property type="entry name" value="GGDEF_dom"/>
</dbReference>
<organism evidence="4 5">
    <name type="scientific">Marinagarivorans cellulosilyticus</name>
    <dbReference type="NCBI Taxonomy" id="2721545"/>
    <lineage>
        <taxon>Bacteria</taxon>
        <taxon>Pseudomonadati</taxon>
        <taxon>Pseudomonadota</taxon>
        <taxon>Gammaproteobacteria</taxon>
        <taxon>Cellvibrionales</taxon>
        <taxon>Cellvibrionaceae</taxon>
        <taxon>Marinagarivorans</taxon>
    </lineage>
</organism>
<evidence type="ECO:0000313" key="4">
    <source>
        <dbReference type="EMBL" id="BCD98312.1"/>
    </source>
</evidence>
<dbReference type="SUPFAM" id="SSF55073">
    <property type="entry name" value="Nucleotide cyclase"/>
    <property type="match status" value="1"/>
</dbReference>
<keyword evidence="5" id="KW-1185">Reference proteome</keyword>
<evidence type="ECO:0000256" key="1">
    <source>
        <dbReference type="ARBA" id="ARBA00001946"/>
    </source>
</evidence>
<dbReference type="InterPro" id="IPR029787">
    <property type="entry name" value="Nucleotide_cyclase"/>
</dbReference>
<dbReference type="PROSITE" id="PS50883">
    <property type="entry name" value="EAL"/>
    <property type="match status" value="1"/>
</dbReference>
<dbReference type="InterPro" id="IPR035919">
    <property type="entry name" value="EAL_sf"/>
</dbReference>
<comment type="cofactor">
    <cofactor evidence="1">
        <name>Mg(2+)</name>
        <dbReference type="ChEBI" id="CHEBI:18420"/>
    </cofactor>
</comment>
<evidence type="ECO:0000313" key="5">
    <source>
        <dbReference type="Proteomes" id="UP001320119"/>
    </source>
</evidence>
<dbReference type="EMBL" id="AP023086">
    <property type="protein sequence ID" value="BCD98312.1"/>
    <property type="molecule type" value="Genomic_DNA"/>
</dbReference>
<dbReference type="Gene3D" id="3.20.20.450">
    <property type="entry name" value="EAL domain"/>
    <property type="match status" value="1"/>
</dbReference>
<dbReference type="Gene3D" id="3.30.70.270">
    <property type="match status" value="1"/>
</dbReference>
<dbReference type="PANTHER" id="PTHR33121:SF70">
    <property type="entry name" value="SIGNALING PROTEIN YKOW"/>
    <property type="match status" value="1"/>
</dbReference>
<dbReference type="SUPFAM" id="SSF141868">
    <property type="entry name" value="EAL domain-like"/>
    <property type="match status" value="1"/>
</dbReference>
<name>A0AAN2BKT3_9GAMM</name>
<dbReference type="Pfam" id="PF00990">
    <property type="entry name" value="GGDEF"/>
    <property type="match status" value="1"/>
</dbReference>
<sequence length="595" mass="67238">MKAHTSWTLWQIMNSKHPSYSRPLGQQRLVRVLHIVENPRTAFWFFRSLHKQTEAQCTLTSIGDTQQAADKLHHQHFDAVFVHIGAQLACHLADIALLKHWASHAAIVAIVHDTDEYTHPQYIDALLEAGIDDYIKAEDINTPLLPRLVTYTVERKKANLRLAAITQQDSTTGLTNRSEFLRLCEAQLANHYAPSRNTAILLIDLDQFKNINDTQGHSTGDKFLHHVAARLKKSIRQSDTIARLGGDEFVVMLPDMPDIESIQRIAKNLLDTLSQASNIDGRNLFTTASIGISMLSEKNESCELLLQNADIAMYSAKQQGGNRYAFFTRNLQVAASLRISLETELNKAIANNDFFLTYQPQINVQTGDLYGAEVLLRWNHAEHGEVPPTTFIPTLESTGLIGPVTDWIIRNAISQWQQWIQAGHIKTSQHLSINLSPKTLGHPDFKAALLDLRTLPTEQKKRIHFEITENLFIDPENNIDNLKFIKECGFQLSMDDFGTGYSCLSYLKHFPLDCIKLDCEFTRDIINNPVDLAITQAVINLSQDLHIDLIAEGVENEQTLTQLKAMGCKLIQGYFYSKPLKSSAFQEYCQHLKSC</sequence>
<dbReference type="InterPro" id="IPR050706">
    <property type="entry name" value="Cyclic-di-GMP_PDE-like"/>
</dbReference>
<reference evidence="4 5" key="1">
    <citation type="journal article" date="2022" name="IScience">
        <title>An ultrasensitive nanofiber-based assay for enzymatic hydrolysis and deep-sea microbial degradation of cellulose.</title>
        <authorList>
            <person name="Tsudome M."/>
            <person name="Tachioka M."/>
            <person name="Miyazaki M."/>
            <person name="Uchimura K."/>
            <person name="Tsuda M."/>
            <person name="Takaki Y."/>
            <person name="Deguchi S."/>
        </authorList>
    </citation>
    <scope>NUCLEOTIDE SEQUENCE [LARGE SCALE GENOMIC DNA]</scope>
    <source>
        <strain evidence="4 5">GE09</strain>
    </source>
</reference>
<dbReference type="InterPro" id="IPR001633">
    <property type="entry name" value="EAL_dom"/>
</dbReference>
<gene>
    <name evidence="4" type="ORF">MARGE09_P2513</name>
</gene>
<dbReference type="GO" id="GO:0071111">
    <property type="term" value="F:cyclic-guanylate-specific phosphodiesterase activity"/>
    <property type="evidence" value="ECO:0007669"/>
    <property type="project" value="InterPro"/>
</dbReference>
<evidence type="ECO:0000259" key="3">
    <source>
        <dbReference type="PROSITE" id="PS50887"/>
    </source>
</evidence>
<accession>A0AAN2BKT3</accession>
<feature type="domain" description="GGDEF" evidence="3">
    <location>
        <begin position="196"/>
        <end position="329"/>
    </location>
</feature>
<proteinExistence type="predicted"/>